<dbReference type="SUPFAM" id="SSF55136">
    <property type="entry name" value="Probable bacterial effector-binding domain"/>
    <property type="match status" value="1"/>
</dbReference>
<dbReference type="InterPro" id="IPR011256">
    <property type="entry name" value="Reg_factor_effector_dom_sf"/>
</dbReference>
<protein>
    <recommendedName>
        <fullName evidence="1">AraC effector-binding domain-containing protein</fullName>
    </recommendedName>
</protein>
<evidence type="ECO:0000313" key="3">
    <source>
        <dbReference type="Proteomes" id="UP000603865"/>
    </source>
</evidence>
<dbReference type="InterPro" id="IPR029442">
    <property type="entry name" value="GyrI-like"/>
</dbReference>
<keyword evidence="3" id="KW-1185">Reference proteome</keyword>
<comment type="caution">
    <text evidence="2">The sequence shown here is derived from an EMBL/GenBank/DDBJ whole genome shotgun (WGS) entry which is preliminary data.</text>
</comment>
<organism evidence="2 3">
    <name type="scientific">Deinococcus ruber</name>
    <dbReference type="NCBI Taxonomy" id="1848197"/>
    <lineage>
        <taxon>Bacteria</taxon>
        <taxon>Thermotogati</taxon>
        <taxon>Deinococcota</taxon>
        <taxon>Deinococci</taxon>
        <taxon>Deinococcales</taxon>
        <taxon>Deinococcaceae</taxon>
        <taxon>Deinococcus</taxon>
    </lineage>
</organism>
<dbReference type="Gene3D" id="3.20.80.10">
    <property type="entry name" value="Regulatory factor, effector binding domain"/>
    <property type="match status" value="1"/>
</dbReference>
<dbReference type="RefSeq" id="WP_189092093.1">
    <property type="nucleotide sequence ID" value="NZ_BMQL01000028.1"/>
</dbReference>
<dbReference type="SMART" id="SM00871">
    <property type="entry name" value="AraC_E_bind"/>
    <property type="match status" value="1"/>
</dbReference>
<name>A0A918F9Q8_9DEIO</name>
<dbReference type="Proteomes" id="UP000603865">
    <property type="component" value="Unassembled WGS sequence"/>
</dbReference>
<dbReference type="InterPro" id="IPR010499">
    <property type="entry name" value="AraC_E-bd"/>
</dbReference>
<reference evidence="2" key="2">
    <citation type="submission" date="2020-09" db="EMBL/GenBank/DDBJ databases">
        <authorList>
            <person name="Sun Q."/>
            <person name="Ohkuma M."/>
        </authorList>
    </citation>
    <scope>NUCLEOTIDE SEQUENCE</scope>
    <source>
        <strain evidence="2">JCM 31311</strain>
    </source>
</reference>
<sequence>MAKPSLHHPEPAHAEQQYIGKPVIQYRSERSCVGIRTVTPFKGMFAVVDQLLKELRVWLKAQGATDARPFFLRLHVIDMNGPMDIEVGCLVPEPFPGDERVRPGVLPAGQYASLRYSRYALRANRALLDWAKQEGLVWDRWDAPTGDGFRCRYEAYLTDYRLEPRKSVWEVELSIKLSDDFPGGAPLAGDGRAE</sequence>
<evidence type="ECO:0000259" key="1">
    <source>
        <dbReference type="SMART" id="SM00871"/>
    </source>
</evidence>
<accession>A0A918F9Q8</accession>
<feature type="domain" description="AraC effector-binding" evidence="1">
    <location>
        <begin position="20"/>
        <end position="176"/>
    </location>
</feature>
<proteinExistence type="predicted"/>
<evidence type="ECO:0000313" key="2">
    <source>
        <dbReference type="EMBL" id="GGR22394.1"/>
    </source>
</evidence>
<dbReference type="AlphaFoldDB" id="A0A918F9Q8"/>
<dbReference type="EMBL" id="BMQL01000028">
    <property type="protein sequence ID" value="GGR22394.1"/>
    <property type="molecule type" value="Genomic_DNA"/>
</dbReference>
<dbReference type="Pfam" id="PF06445">
    <property type="entry name" value="GyrI-like"/>
    <property type="match status" value="1"/>
</dbReference>
<gene>
    <name evidence="2" type="ORF">GCM10008957_38100</name>
</gene>
<reference evidence="2" key="1">
    <citation type="journal article" date="2014" name="Int. J. Syst. Evol. Microbiol.">
        <title>Complete genome sequence of Corynebacterium casei LMG S-19264T (=DSM 44701T), isolated from a smear-ripened cheese.</title>
        <authorList>
            <consortium name="US DOE Joint Genome Institute (JGI-PGF)"/>
            <person name="Walter F."/>
            <person name="Albersmeier A."/>
            <person name="Kalinowski J."/>
            <person name="Ruckert C."/>
        </authorList>
    </citation>
    <scope>NUCLEOTIDE SEQUENCE</scope>
    <source>
        <strain evidence="2">JCM 31311</strain>
    </source>
</reference>